<dbReference type="RefSeq" id="WP_387894872.1">
    <property type="nucleotide sequence ID" value="NZ_JBIAPK010000002.1"/>
</dbReference>
<dbReference type="EMBL" id="JBIAPK010000002">
    <property type="protein sequence ID" value="MFF3338966.1"/>
    <property type="molecule type" value="Genomic_DNA"/>
</dbReference>
<accession>A0ABW6RBR4</accession>
<evidence type="ECO:0000313" key="2">
    <source>
        <dbReference type="EMBL" id="MFF3338966.1"/>
    </source>
</evidence>
<sequence length="212" mass="22391">MTSVRKEKEEHPMSMRHTMKARRALTAVAITTGLVLTVAGCGGDGGDKPDVASSSSPTDAGKDGEEKPKGEEPQAPEETVLAEVKGGADNTTLTINAAVRDEGGFLTVSGKVKNGKGGSWNPTPWRGQEKELSGNSASMAGASLVDRSGKKKYLILRDTDGRCLCTQFSGAFKADEEQTWFAQFPAPPAETTKVDFQIADMPVATIEISDGE</sequence>
<feature type="compositionally biased region" description="Basic and acidic residues" evidence="1">
    <location>
        <begin position="60"/>
        <end position="72"/>
    </location>
</feature>
<gene>
    <name evidence="2" type="ORF">ACFYWW_09520</name>
</gene>
<keyword evidence="3" id="KW-1185">Reference proteome</keyword>
<feature type="region of interest" description="Disordered" evidence="1">
    <location>
        <begin position="38"/>
        <end position="77"/>
    </location>
</feature>
<evidence type="ECO:0008006" key="4">
    <source>
        <dbReference type="Google" id="ProtNLM"/>
    </source>
</evidence>
<dbReference type="Proteomes" id="UP001601976">
    <property type="component" value="Unassembled WGS sequence"/>
</dbReference>
<name>A0ABW6RBR4_9ACTN</name>
<reference evidence="2 3" key="1">
    <citation type="submission" date="2024-10" db="EMBL/GenBank/DDBJ databases">
        <title>The Natural Products Discovery Center: Release of the First 8490 Sequenced Strains for Exploring Actinobacteria Biosynthetic Diversity.</title>
        <authorList>
            <person name="Kalkreuter E."/>
            <person name="Kautsar S.A."/>
            <person name="Yang D."/>
            <person name="Bader C.D."/>
            <person name="Teijaro C.N."/>
            <person name="Fluegel L."/>
            <person name="Davis C.M."/>
            <person name="Simpson J.R."/>
            <person name="Lauterbach L."/>
            <person name="Steele A.D."/>
            <person name="Gui C."/>
            <person name="Meng S."/>
            <person name="Li G."/>
            <person name="Viehrig K."/>
            <person name="Ye F."/>
            <person name="Su P."/>
            <person name="Kiefer A.F."/>
            <person name="Nichols A."/>
            <person name="Cepeda A.J."/>
            <person name="Yan W."/>
            <person name="Fan B."/>
            <person name="Jiang Y."/>
            <person name="Adhikari A."/>
            <person name="Zheng C.-J."/>
            <person name="Schuster L."/>
            <person name="Cowan T.M."/>
            <person name="Smanski M.J."/>
            <person name="Chevrette M.G."/>
            <person name="De Carvalho L.P.S."/>
            <person name="Shen B."/>
        </authorList>
    </citation>
    <scope>NUCLEOTIDE SEQUENCE [LARGE SCALE GENOMIC DNA]</scope>
    <source>
        <strain evidence="2 3">NPDC003029</strain>
    </source>
</reference>
<comment type="caution">
    <text evidence="2">The sequence shown here is derived from an EMBL/GenBank/DDBJ whole genome shotgun (WGS) entry which is preliminary data.</text>
</comment>
<evidence type="ECO:0000256" key="1">
    <source>
        <dbReference type="SAM" id="MobiDB-lite"/>
    </source>
</evidence>
<evidence type="ECO:0000313" key="3">
    <source>
        <dbReference type="Proteomes" id="UP001601976"/>
    </source>
</evidence>
<proteinExistence type="predicted"/>
<organism evidence="2 3">
    <name type="scientific">Streptomyces flavidovirens</name>
    <dbReference type="NCBI Taxonomy" id="67298"/>
    <lineage>
        <taxon>Bacteria</taxon>
        <taxon>Bacillati</taxon>
        <taxon>Actinomycetota</taxon>
        <taxon>Actinomycetes</taxon>
        <taxon>Kitasatosporales</taxon>
        <taxon>Streptomycetaceae</taxon>
        <taxon>Streptomyces</taxon>
    </lineage>
</organism>
<protein>
    <recommendedName>
        <fullName evidence="4">Secreted protein</fullName>
    </recommendedName>
</protein>